<gene>
    <name evidence="1" type="ORF">SDC9_46795</name>
</gene>
<dbReference type="Pfam" id="PF10719">
    <property type="entry name" value="ComFB"/>
    <property type="match status" value="1"/>
</dbReference>
<dbReference type="AlphaFoldDB" id="A0A644WAM8"/>
<dbReference type="EMBL" id="VSSQ01000738">
    <property type="protein sequence ID" value="MPM00568.1"/>
    <property type="molecule type" value="Genomic_DNA"/>
</dbReference>
<dbReference type="InterPro" id="IPR019657">
    <property type="entry name" value="ComFB"/>
</dbReference>
<proteinExistence type="predicted"/>
<evidence type="ECO:0008006" key="2">
    <source>
        <dbReference type="Google" id="ProtNLM"/>
    </source>
</evidence>
<evidence type="ECO:0000313" key="1">
    <source>
        <dbReference type="EMBL" id="MPM00568.1"/>
    </source>
</evidence>
<name>A0A644WAM8_9ZZZZ</name>
<reference evidence="1" key="1">
    <citation type="submission" date="2019-08" db="EMBL/GenBank/DDBJ databases">
        <authorList>
            <person name="Kucharzyk K."/>
            <person name="Murdoch R.W."/>
            <person name="Higgins S."/>
            <person name="Loffler F."/>
        </authorList>
    </citation>
    <scope>NUCLEOTIDE SEQUENCE</scope>
</reference>
<sequence>MNNLTKKDKGELILINIVEEMVKQKVDEMIKDLDMCDCNKCRLNTCAIALNNLPPHYVTTEKGALLGKLEDVEINYQTNLTVEITKALMIVMEHPLH</sequence>
<organism evidence="1">
    <name type="scientific">bioreactor metagenome</name>
    <dbReference type="NCBI Taxonomy" id="1076179"/>
    <lineage>
        <taxon>unclassified sequences</taxon>
        <taxon>metagenomes</taxon>
        <taxon>ecological metagenomes</taxon>
    </lineage>
</organism>
<accession>A0A644WAM8</accession>
<protein>
    <recommendedName>
        <fullName evidence="2">ComF operon protein 2</fullName>
    </recommendedName>
</protein>
<comment type="caution">
    <text evidence="1">The sequence shown here is derived from an EMBL/GenBank/DDBJ whole genome shotgun (WGS) entry which is preliminary data.</text>
</comment>